<feature type="domain" description="DUF7918" evidence="1">
    <location>
        <begin position="9"/>
        <end position="244"/>
    </location>
</feature>
<dbReference type="PANTHER" id="PTHR36223">
    <property type="entry name" value="BETA-LACTAMASE-TYPE TRANSPEPTIDASE FOLD DOMAIN CONTAINING PROTEIN"/>
    <property type="match status" value="1"/>
</dbReference>
<protein>
    <recommendedName>
        <fullName evidence="1">DUF7918 domain-containing protein</fullName>
    </recommendedName>
</protein>
<evidence type="ECO:0000313" key="2">
    <source>
        <dbReference type="EMBL" id="RYN51357.1"/>
    </source>
</evidence>
<sequence>MAIVDEVPGLEIQIYVNGNPLREYVDQHAAVSEATSESYIEVHSNSAFEIHYSFKAPFPVDRPVSMIVTMDGKDIDEPLIRPCELFNQEGHVSSGPISNDGRNWSTKPYRFSPLDISRTSLLLAKQHIDVYTGECSENPIPEDVKKKMRLVGIITCEFYFLNNARRSAKTNFVHKELEKLDTVNEKAIKGESLSHQAILGETKPAEEIEYYDAEYADGGEPFATFHFYYRSLAALKDLHIVERTPDPVDFLDSDDTVLGQLNREQLEAIVRRFREQEETRVRMKRELSDTSTVGGNDHGSSGLSATCDDDFIEIRSVDLRRKRKQQRVRQIPTDETEVIELD</sequence>
<dbReference type="EMBL" id="PDXA01000016">
    <property type="protein sequence ID" value="RYN51357.1"/>
    <property type="molecule type" value="Genomic_DNA"/>
</dbReference>
<name>A0A4Q4MHQ1_9PLEO</name>
<proteinExistence type="predicted"/>
<dbReference type="InterPro" id="IPR057678">
    <property type="entry name" value="DUF7918"/>
</dbReference>
<dbReference type="Pfam" id="PF25534">
    <property type="entry name" value="DUF7918"/>
    <property type="match status" value="1"/>
</dbReference>
<gene>
    <name evidence="2" type="ORF">AA0114_g5524</name>
</gene>
<evidence type="ECO:0000259" key="1">
    <source>
        <dbReference type="Pfam" id="PF25534"/>
    </source>
</evidence>
<reference evidence="3" key="1">
    <citation type="journal article" date="2019" name="bioRxiv">
        <title>Genomics, evolutionary history and diagnostics of the Alternaria alternata species group including apple and Asian pear pathotypes.</title>
        <authorList>
            <person name="Armitage A.D."/>
            <person name="Cockerton H.M."/>
            <person name="Sreenivasaprasad S."/>
            <person name="Woodhall J.W."/>
            <person name="Lane C.R."/>
            <person name="Harrison R.J."/>
            <person name="Clarkson J.P."/>
        </authorList>
    </citation>
    <scope>NUCLEOTIDE SEQUENCE [LARGE SCALE GENOMIC DNA]</scope>
    <source>
        <strain evidence="3">FERA 1082</strain>
    </source>
</reference>
<evidence type="ECO:0000313" key="3">
    <source>
        <dbReference type="Proteomes" id="UP000292402"/>
    </source>
</evidence>
<dbReference type="Proteomes" id="UP000292402">
    <property type="component" value="Unassembled WGS sequence"/>
</dbReference>
<organism evidence="2 3">
    <name type="scientific">Alternaria tenuissima</name>
    <dbReference type="NCBI Taxonomy" id="119927"/>
    <lineage>
        <taxon>Eukaryota</taxon>
        <taxon>Fungi</taxon>
        <taxon>Dikarya</taxon>
        <taxon>Ascomycota</taxon>
        <taxon>Pezizomycotina</taxon>
        <taxon>Dothideomycetes</taxon>
        <taxon>Pleosporomycetidae</taxon>
        <taxon>Pleosporales</taxon>
        <taxon>Pleosporineae</taxon>
        <taxon>Pleosporaceae</taxon>
        <taxon>Alternaria</taxon>
        <taxon>Alternaria sect. Alternaria</taxon>
        <taxon>Alternaria alternata complex</taxon>
    </lineage>
</organism>
<comment type="caution">
    <text evidence="2">The sequence shown here is derived from an EMBL/GenBank/DDBJ whole genome shotgun (WGS) entry which is preliminary data.</text>
</comment>
<accession>A0A4Q4MHQ1</accession>
<dbReference type="PANTHER" id="PTHR36223:SF1">
    <property type="entry name" value="TRANSCRIPTION ELONGATION FACTOR EAF N-TERMINAL DOMAIN-CONTAINING PROTEIN"/>
    <property type="match status" value="1"/>
</dbReference>
<dbReference type="AlphaFoldDB" id="A0A4Q4MHQ1"/>